<dbReference type="OrthoDB" id="391832at2"/>
<reference evidence="1 2" key="1">
    <citation type="submission" date="2017-11" db="EMBL/GenBank/DDBJ databases">
        <title>Complete genome sequence of Spiroplasma clarkii CN-5 (DSM 19994).</title>
        <authorList>
            <person name="Tsai Y.-M."/>
            <person name="Chang A."/>
            <person name="Lo W.-S."/>
            <person name="Kuo C.-H."/>
        </authorList>
    </citation>
    <scope>NUCLEOTIDE SEQUENCE [LARGE SCALE GENOMIC DNA]</scope>
    <source>
        <strain evidence="1 2">CN-5</strain>
    </source>
</reference>
<keyword evidence="2" id="KW-1185">Reference proteome</keyword>
<accession>A0A1Y0L1R6</accession>
<dbReference type="Proteomes" id="UP000231179">
    <property type="component" value="Chromosome"/>
</dbReference>
<evidence type="ECO:0000313" key="2">
    <source>
        <dbReference type="Proteomes" id="UP000231179"/>
    </source>
</evidence>
<dbReference type="AlphaFoldDB" id="A0A1Y0L1R6"/>
<organism evidence="1 2">
    <name type="scientific">Spiroplasma clarkii</name>
    <dbReference type="NCBI Taxonomy" id="2139"/>
    <lineage>
        <taxon>Bacteria</taxon>
        <taxon>Bacillati</taxon>
        <taxon>Mycoplasmatota</taxon>
        <taxon>Mollicutes</taxon>
        <taxon>Entomoplasmatales</taxon>
        <taxon>Spiroplasmataceae</taxon>
        <taxon>Spiroplasma</taxon>
    </lineage>
</organism>
<proteinExistence type="predicted"/>
<dbReference type="KEGG" id="scla:SCLARK_001059"/>
<dbReference type="EMBL" id="CP024870">
    <property type="protein sequence ID" value="ATX71033.1"/>
    <property type="molecule type" value="Genomic_DNA"/>
</dbReference>
<evidence type="ECO:0000313" key="1">
    <source>
        <dbReference type="EMBL" id="ATX71033.1"/>
    </source>
</evidence>
<dbReference type="RefSeq" id="WP_100254575.1">
    <property type="nucleotide sequence ID" value="NZ_CP015819.1"/>
</dbReference>
<protein>
    <submittedName>
        <fullName evidence="1">Uncharacterized protein</fullName>
    </submittedName>
</protein>
<sequence>MINLFKPFEPSLVNLTDLKNVNPFWSKSLKQRVSKLNKWLVKFSGNSQNFEIKSFTNYEEYPNLFKQVDHFKSFLNQKYSLIKTSTKMLSKFQKLIDNYCATLGIIKAIEIICNYYQSINYENISHKKLFIIDTSNEIIEKYLQSFRKKLETVLKKDKYIDLCFNNIVCTDSSLTNTFVFVGLTLKYVSILFKKKKLSEEDFIGLNAAMIEYYAFINDFSQVMNTFINSVY</sequence>
<gene>
    <name evidence="1" type="ORF">SCLAR_v1c07160</name>
</gene>
<name>A0A1Y0L1R6_9MOLU</name>